<evidence type="ECO:0000313" key="10">
    <source>
        <dbReference type="Proteomes" id="UP000823485"/>
    </source>
</evidence>
<evidence type="ECO:0000256" key="4">
    <source>
        <dbReference type="ARBA" id="ARBA00012448"/>
    </source>
</evidence>
<comment type="subcellular location">
    <subcellularLocation>
        <location evidence="1">Membrane</location>
    </subcellularLocation>
</comment>
<evidence type="ECO:0000256" key="6">
    <source>
        <dbReference type="ARBA" id="ARBA00034000"/>
    </source>
</evidence>
<dbReference type="Gene3D" id="2.20.70.70">
    <property type="match status" value="1"/>
</dbReference>
<feature type="region of interest" description="Disordered" evidence="7">
    <location>
        <begin position="450"/>
        <end position="469"/>
    </location>
</feature>
<dbReference type="Gene3D" id="3.90.1310.10">
    <property type="entry name" value="Penicillin-binding protein 2a (Domain 2)"/>
    <property type="match status" value="1"/>
</dbReference>
<evidence type="ECO:0000256" key="7">
    <source>
        <dbReference type="SAM" id="MobiDB-lite"/>
    </source>
</evidence>
<dbReference type="InterPro" id="IPR005311">
    <property type="entry name" value="PBP_dimer"/>
</dbReference>
<comment type="catalytic activity">
    <reaction evidence="6">
        <text>Preferential cleavage: (Ac)2-L-Lys-D-Ala-|-D-Ala. Also transpeptidation of peptidyl-alanyl moieties that are N-acyl substituents of D-alanine.</text>
        <dbReference type="EC" id="3.4.16.4"/>
    </reaction>
</comment>
<dbReference type="PROSITE" id="PS51178">
    <property type="entry name" value="PASTA"/>
    <property type="match status" value="2"/>
</dbReference>
<dbReference type="InterPro" id="IPR005543">
    <property type="entry name" value="PASTA_dom"/>
</dbReference>
<organism evidence="9 10">
    <name type="scientific">Siminovitchia thermophila</name>
    <dbReference type="NCBI Taxonomy" id="1245522"/>
    <lineage>
        <taxon>Bacteria</taxon>
        <taxon>Bacillati</taxon>
        <taxon>Bacillota</taxon>
        <taxon>Bacilli</taxon>
        <taxon>Bacillales</taxon>
        <taxon>Bacillaceae</taxon>
        <taxon>Siminovitchia</taxon>
    </lineage>
</organism>
<dbReference type="CDD" id="cd06575">
    <property type="entry name" value="PASTA_Pbp2x-like_2"/>
    <property type="match status" value="1"/>
</dbReference>
<dbReference type="PANTHER" id="PTHR30627:SF26">
    <property type="entry name" value="PENICILLIN-BINDING PROTEIN 2B"/>
    <property type="match status" value="1"/>
</dbReference>
<dbReference type="EC" id="3.4.16.4" evidence="4"/>
<comment type="pathway">
    <text evidence="2">Cell wall biogenesis; peptidoglycan biosynthesis.</text>
</comment>
<dbReference type="SUPFAM" id="SSF56601">
    <property type="entry name" value="beta-lactamase/transpeptidase-like"/>
    <property type="match status" value="1"/>
</dbReference>
<protein>
    <recommendedName>
        <fullName evidence="4">serine-type D-Ala-D-Ala carboxypeptidase</fullName>
        <ecNumber evidence="4">3.4.16.4</ecNumber>
    </recommendedName>
</protein>
<evidence type="ECO:0000313" key="9">
    <source>
        <dbReference type="EMBL" id="MBM7715575.1"/>
    </source>
</evidence>
<dbReference type="SUPFAM" id="SSF56519">
    <property type="entry name" value="Penicillin binding protein dimerisation domain"/>
    <property type="match status" value="1"/>
</dbReference>
<accession>A0ABS2R867</accession>
<evidence type="ECO:0000259" key="8">
    <source>
        <dbReference type="PROSITE" id="PS51178"/>
    </source>
</evidence>
<keyword evidence="5" id="KW-0472">Membrane</keyword>
<dbReference type="PANTHER" id="PTHR30627">
    <property type="entry name" value="PEPTIDOGLYCAN D,D-TRANSPEPTIDASE"/>
    <property type="match status" value="1"/>
</dbReference>
<dbReference type="Pfam" id="PF00905">
    <property type="entry name" value="Transpeptidase"/>
    <property type="match status" value="1"/>
</dbReference>
<comment type="caution">
    <text evidence="9">The sequence shown here is derived from an EMBL/GenBank/DDBJ whole genome shotgun (WGS) entry which is preliminary data.</text>
</comment>
<gene>
    <name evidence="9" type="ORF">JOC94_002564</name>
</gene>
<evidence type="ECO:0000256" key="2">
    <source>
        <dbReference type="ARBA" id="ARBA00004752"/>
    </source>
</evidence>
<dbReference type="Pfam" id="PF03793">
    <property type="entry name" value="PASTA"/>
    <property type="match status" value="2"/>
</dbReference>
<dbReference type="RefSeq" id="WP_328799802.1">
    <property type="nucleotide sequence ID" value="NZ_JAFBFH010000016.1"/>
</dbReference>
<dbReference type="InterPro" id="IPR036138">
    <property type="entry name" value="PBP_dimer_sf"/>
</dbReference>
<dbReference type="Gene3D" id="3.40.710.10">
    <property type="entry name" value="DD-peptidase/beta-lactamase superfamily"/>
    <property type="match status" value="1"/>
</dbReference>
<dbReference type="InterPro" id="IPR001460">
    <property type="entry name" value="PCN-bd_Tpept"/>
</dbReference>
<dbReference type="EMBL" id="JAFBFH010000016">
    <property type="protein sequence ID" value="MBM7715575.1"/>
    <property type="molecule type" value="Genomic_DNA"/>
</dbReference>
<dbReference type="CDD" id="cd06576">
    <property type="entry name" value="PASTA_Pbp2x-like_1"/>
    <property type="match status" value="1"/>
</dbReference>
<comment type="similarity">
    <text evidence="3">Belongs to the transpeptidase family.</text>
</comment>
<reference evidence="9 10" key="1">
    <citation type="submission" date="2021-01" db="EMBL/GenBank/DDBJ databases">
        <title>Genomic Encyclopedia of Type Strains, Phase IV (KMG-IV): sequencing the most valuable type-strain genomes for metagenomic binning, comparative biology and taxonomic classification.</title>
        <authorList>
            <person name="Goeker M."/>
        </authorList>
    </citation>
    <scope>NUCLEOTIDE SEQUENCE [LARGE SCALE GENOMIC DNA]</scope>
    <source>
        <strain evidence="9 10">DSM 105453</strain>
    </source>
</reference>
<dbReference type="Proteomes" id="UP000823485">
    <property type="component" value="Unassembled WGS sequence"/>
</dbReference>
<evidence type="ECO:0000256" key="5">
    <source>
        <dbReference type="ARBA" id="ARBA00023136"/>
    </source>
</evidence>
<proteinExistence type="inferred from homology"/>
<keyword evidence="10" id="KW-1185">Reference proteome</keyword>
<dbReference type="Pfam" id="PF03717">
    <property type="entry name" value="PBP_dimer"/>
    <property type="match status" value="1"/>
</dbReference>
<dbReference type="InterPro" id="IPR012338">
    <property type="entry name" value="Beta-lactam/transpept-like"/>
</dbReference>
<feature type="domain" description="PASTA" evidence="8">
    <location>
        <begin position="644"/>
        <end position="700"/>
    </location>
</feature>
<dbReference type="SMART" id="SM00740">
    <property type="entry name" value="PASTA"/>
    <property type="match status" value="2"/>
</dbReference>
<dbReference type="InterPro" id="IPR050515">
    <property type="entry name" value="Beta-lactam/transpept"/>
</dbReference>
<evidence type="ECO:0000256" key="1">
    <source>
        <dbReference type="ARBA" id="ARBA00004370"/>
    </source>
</evidence>
<name>A0ABS2R867_9BACI</name>
<evidence type="ECO:0000256" key="3">
    <source>
        <dbReference type="ARBA" id="ARBA00007171"/>
    </source>
</evidence>
<dbReference type="Gene3D" id="3.30.70.2110">
    <property type="match status" value="1"/>
</dbReference>
<feature type="domain" description="PASTA" evidence="8">
    <location>
        <begin position="583"/>
        <end position="643"/>
    </location>
</feature>
<sequence>MFSLFGLLFFVLAVRIFTIQYTGEVEGKALAAKAAQKYMRTEVLKASRGTIYDRQGEVIAEDSASYTLVAILNKKATTNPKRPNHVTDPEGTARELAKHISLSEEEIYKLLTKKNRYQVEFGQAGRDLPHHIKKKIEALKLPGITFIKDTKRFYPNGIFASHLIGYAQKGEEDEKGEDITGSTGIEKSYDKLLKGTDGSLKYSGDVWDYILPNSEKQVVEPKDGNDLYLTIDKKIQTFLEDAMNQVEKEHSPSRMMAIVADPKTGAILGMGQRPTFHPTTREGIDKTWHNEVVEASFEPGSTMKVFSLAAAVEEGVFNPNEQFKSGVYYVDKKQPPIKDHNYGRGWGTIPYLEGVQRSSNVAFANLLEKMGTDTWKQYMEKFKFGVKTGIELPNEATGKILYNYPVEKVTSVFGQGTTVTSLQMVQAMSAIANDGKMMKPYVVEKIVDPQSGEEKKTNPESSGQPISAESAKKVRDYLETVITEKKGTGHQFYQLEGYSVAGKTGTSQIPSPTGGYLQGRENYIFSFIGIAPKEDPKLIMYVMVEKPKLKETENGALPVSKIFKPVMQNSLKYLNIQPEQKRKTKLSKVPDLTKMKAEEAVNSMKESGLQPIVLGNGDTVVSHSPSQGEKVLEGEKVVLRTDGDLLIPDMRNWSKRDVLKVAQVGKLKINIVGTGFAVKQNLKPGTKVREGDSLVVNFETQLQMIEKKKANETADQDERPLN</sequence>
<dbReference type="SUPFAM" id="SSF54184">
    <property type="entry name" value="Penicillin-binding protein 2x (pbp-2x), c-terminal domain"/>
    <property type="match status" value="2"/>
</dbReference>